<feature type="region of interest" description="Disordered" evidence="1">
    <location>
        <begin position="1"/>
        <end position="20"/>
    </location>
</feature>
<dbReference type="STRING" id="1658174.A0A1J9RGD2"/>
<evidence type="ECO:0000313" key="3">
    <source>
        <dbReference type="Proteomes" id="UP000242791"/>
    </source>
</evidence>
<feature type="compositionally biased region" description="Low complexity" evidence="1">
    <location>
        <begin position="1"/>
        <end position="11"/>
    </location>
</feature>
<keyword evidence="3" id="KW-1185">Reference proteome</keyword>
<gene>
    <name evidence="2" type="ORF">ACJ73_01909</name>
</gene>
<name>A0A1J9RGD2_9EURO</name>
<proteinExistence type="predicted"/>
<dbReference type="EMBL" id="LGTZ01000189">
    <property type="protein sequence ID" value="OJD26701.1"/>
    <property type="molecule type" value="Genomic_DNA"/>
</dbReference>
<protein>
    <submittedName>
        <fullName evidence="2">Uncharacterized protein</fullName>
    </submittedName>
</protein>
<dbReference type="OrthoDB" id="5366256at2759"/>
<dbReference type="Proteomes" id="UP000242791">
    <property type="component" value="Unassembled WGS sequence"/>
</dbReference>
<evidence type="ECO:0000313" key="2">
    <source>
        <dbReference type="EMBL" id="OJD26701.1"/>
    </source>
</evidence>
<organism evidence="2 3">
    <name type="scientific">Blastomyces percursus</name>
    <dbReference type="NCBI Taxonomy" id="1658174"/>
    <lineage>
        <taxon>Eukaryota</taxon>
        <taxon>Fungi</taxon>
        <taxon>Dikarya</taxon>
        <taxon>Ascomycota</taxon>
        <taxon>Pezizomycotina</taxon>
        <taxon>Eurotiomycetes</taxon>
        <taxon>Eurotiomycetidae</taxon>
        <taxon>Onygenales</taxon>
        <taxon>Ajellomycetaceae</taxon>
        <taxon>Blastomyces</taxon>
    </lineage>
</organism>
<dbReference type="VEuPathDB" id="FungiDB:ACJ73_01909"/>
<reference evidence="2 3" key="1">
    <citation type="submission" date="2015-08" db="EMBL/GenBank/DDBJ databases">
        <title>Emmonsia species relationships and genome sequence.</title>
        <authorList>
            <person name="Cuomo C.A."/>
            <person name="Schwartz I.S."/>
            <person name="Kenyon C."/>
            <person name="De Hoog G.S."/>
            <person name="Govender N.P."/>
            <person name="Botha A."/>
            <person name="Moreno L."/>
            <person name="De Vries M."/>
            <person name="Munoz J.F."/>
            <person name="Stielow J.B."/>
        </authorList>
    </citation>
    <scope>NUCLEOTIDE SEQUENCE [LARGE SCALE GENOMIC DNA]</scope>
    <source>
        <strain evidence="2 3">EI222</strain>
    </source>
</reference>
<comment type="caution">
    <text evidence="2">The sequence shown here is derived from an EMBL/GenBank/DDBJ whole genome shotgun (WGS) entry which is preliminary data.</text>
</comment>
<accession>A0A1J9RGD2</accession>
<sequence>MSSRSSSSVRSRSARSDNRASITMAQYETLNIPLCTSPLSITVRSTPEHHPFDLSGFNPNLGVLVSQEQQDWSSIPMTAAVCSDASTLPFGAGVSNPEISYSNFPLRQEHYSTGFLRLTVIGGLSSNTYAQQTYYYAGHVPCNVSAASRGYHGNFKNPIPPQPVTMLSDGSINMPAPEIDHYSLQPPQIPLVRQERHRRSIMPNTYPTSSSLHNSLNPYQISRQCPFSPASDTGIPVSSPTAEGFASRYNVSPGLQDQVRVEISRLI</sequence>
<evidence type="ECO:0000256" key="1">
    <source>
        <dbReference type="SAM" id="MobiDB-lite"/>
    </source>
</evidence>
<dbReference type="AlphaFoldDB" id="A0A1J9RGD2"/>